<dbReference type="SUPFAM" id="SSF103473">
    <property type="entry name" value="MFS general substrate transporter"/>
    <property type="match status" value="1"/>
</dbReference>
<feature type="transmembrane region" description="Helical" evidence="5">
    <location>
        <begin position="315"/>
        <end position="337"/>
    </location>
</feature>
<dbReference type="PANTHER" id="PTHR23501:SF197">
    <property type="entry name" value="COMD"/>
    <property type="match status" value="1"/>
</dbReference>
<keyword evidence="2 5" id="KW-0812">Transmembrane</keyword>
<dbReference type="Gene3D" id="1.20.1720.10">
    <property type="entry name" value="Multidrug resistance protein D"/>
    <property type="match status" value="1"/>
</dbReference>
<protein>
    <submittedName>
        <fullName evidence="7">MDR family MFS transporter</fullName>
    </submittedName>
</protein>
<proteinExistence type="predicted"/>
<feature type="transmembrane region" description="Helical" evidence="5">
    <location>
        <begin position="146"/>
        <end position="166"/>
    </location>
</feature>
<gene>
    <name evidence="7" type="ORF">RM445_06295</name>
</gene>
<feature type="transmembrane region" description="Helical" evidence="5">
    <location>
        <begin position="412"/>
        <end position="433"/>
    </location>
</feature>
<dbReference type="Gene3D" id="1.20.1250.20">
    <property type="entry name" value="MFS general substrate transporter like domains"/>
    <property type="match status" value="1"/>
</dbReference>
<accession>A0ABU2N5C1</accession>
<dbReference type="EMBL" id="JAVREJ010000003">
    <property type="protein sequence ID" value="MDT0349132.1"/>
    <property type="molecule type" value="Genomic_DNA"/>
</dbReference>
<keyword evidence="4 5" id="KW-0472">Membrane</keyword>
<evidence type="ECO:0000256" key="2">
    <source>
        <dbReference type="ARBA" id="ARBA00022692"/>
    </source>
</evidence>
<dbReference type="CDD" id="cd17502">
    <property type="entry name" value="MFS_Azr1_MDR_like"/>
    <property type="match status" value="1"/>
</dbReference>
<reference evidence="8" key="1">
    <citation type="submission" date="2023-07" db="EMBL/GenBank/DDBJ databases">
        <title>30 novel species of actinomycetes from the DSMZ collection.</title>
        <authorList>
            <person name="Nouioui I."/>
        </authorList>
    </citation>
    <scope>NUCLEOTIDE SEQUENCE [LARGE SCALE GENOMIC DNA]</scope>
    <source>
        <strain evidence="8">DSM 45834</strain>
    </source>
</reference>
<dbReference type="PROSITE" id="PS50850">
    <property type="entry name" value="MFS"/>
    <property type="match status" value="1"/>
</dbReference>
<comment type="caution">
    <text evidence="7">The sequence shown here is derived from an EMBL/GenBank/DDBJ whole genome shotgun (WGS) entry which is preliminary data.</text>
</comment>
<feature type="transmembrane region" description="Helical" evidence="5">
    <location>
        <begin position="280"/>
        <end position="303"/>
    </location>
</feature>
<feature type="transmembrane region" description="Helical" evidence="5">
    <location>
        <begin position="507"/>
        <end position="529"/>
    </location>
</feature>
<keyword evidence="3 5" id="KW-1133">Transmembrane helix</keyword>
<feature type="transmembrane region" description="Helical" evidence="5">
    <location>
        <begin position="109"/>
        <end position="134"/>
    </location>
</feature>
<feature type="transmembrane region" description="Helical" evidence="5">
    <location>
        <begin position="242"/>
        <end position="260"/>
    </location>
</feature>
<dbReference type="Pfam" id="PF07690">
    <property type="entry name" value="MFS_1"/>
    <property type="match status" value="1"/>
</dbReference>
<evidence type="ECO:0000256" key="1">
    <source>
        <dbReference type="ARBA" id="ARBA00004651"/>
    </source>
</evidence>
<evidence type="ECO:0000313" key="7">
    <source>
        <dbReference type="EMBL" id="MDT0349132.1"/>
    </source>
</evidence>
<organism evidence="7 8">
    <name type="scientific">Pseudonocardia charpentierae</name>
    <dbReference type="NCBI Taxonomy" id="3075545"/>
    <lineage>
        <taxon>Bacteria</taxon>
        <taxon>Bacillati</taxon>
        <taxon>Actinomycetota</taxon>
        <taxon>Actinomycetes</taxon>
        <taxon>Pseudonocardiales</taxon>
        <taxon>Pseudonocardiaceae</taxon>
        <taxon>Pseudonocardia</taxon>
    </lineage>
</organism>
<feature type="transmembrane region" description="Helical" evidence="5">
    <location>
        <begin position="209"/>
        <end position="227"/>
    </location>
</feature>
<evidence type="ECO:0000259" key="6">
    <source>
        <dbReference type="PROSITE" id="PS50850"/>
    </source>
</evidence>
<feature type="transmembrane region" description="Helical" evidence="5">
    <location>
        <begin position="178"/>
        <end position="197"/>
    </location>
</feature>
<evidence type="ECO:0000256" key="4">
    <source>
        <dbReference type="ARBA" id="ARBA00023136"/>
    </source>
</evidence>
<feature type="transmembrane region" description="Helical" evidence="5">
    <location>
        <begin position="84"/>
        <end position="103"/>
    </location>
</feature>
<name>A0ABU2N5C1_9PSEU</name>
<keyword evidence="8" id="KW-1185">Reference proteome</keyword>
<comment type="subcellular location">
    <subcellularLocation>
        <location evidence="1">Cell membrane</location>
        <topology evidence="1">Multi-pass membrane protein</topology>
    </subcellularLocation>
</comment>
<dbReference type="InterPro" id="IPR011701">
    <property type="entry name" value="MFS"/>
</dbReference>
<feature type="domain" description="Major facilitator superfamily (MFS) profile" evidence="6">
    <location>
        <begin position="19"/>
        <end position="534"/>
    </location>
</feature>
<feature type="transmembrane region" description="Helical" evidence="5">
    <location>
        <begin position="16"/>
        <end position="41"/>
    </location>
</feature>
<dbReference type="InterPro" id="IPR020846">
    <property type="entry name" value="MFS_dom"/>
</dbReference>
<dbReference type="InterPro" id="IPR036259">
    <property type="entry name" value="MFS_trans_sf"/>
</dbReference>
<dbReference type="RefSeq" id="WP_311555110.1">
    <property type="nucleotide sequence ID" value="NZ_JAVREJ010000003.1"/>
</dbReference>
<evidence type="ECO:0000313" key="8">
    <source>
        <dbReference type="Proteomes" id="UP001183202"/>
    </source>
</evidence>
<evidence type="ECO:0000256" key="5">
    <source>
        <dbReference type="SAM" id="Phobius"/>
    </source>
</evidence>
<sequence length="539" mass="55000">MSAPALAPAPPAPRHLAAITAGLVLGVSLAALDMTIVATAVRTIADDLGGVELQAWATTAYLVTAAISTPLYGRLSDVHGRKPLFLVAIAVFVAGSLACSLARSMPELAAYRAVQGLGAGGLFSLAVTIIGDVVPARERARHGGRLIAVYALFGVLGPVAGGFLAASPDLFGITGWRWVFLVNVPVGALAMLIVAVFLHLPPQHGDRRVDWLGAVTLTLGVVPLLVVAEEGRNWGFTAPESLASYAVGVVGLALFVVAEGRAGADALLPLRFFRFPAFRLCSLAGLITGFGMFGAITALPLYLQIVKGRSPTAAGLLMVPMVAGIVVGSALSGRAIARTGRYRIWPLSGSALMVLGMFWLSAIGAATAMWPVAAAMIAFGVGLGANLQPLTSGVQNAVPRADSGVATASAAFVRQLGGSLGAAVFLSVLFGALPERIARALRTAAATPEFRAALTDPAVLAEPANRVVAESLRAGGGAADAVLADSSVLSRLHPELARPFLTGFAEATSLVFAVGAVVLVVGLVAALLLPDEQLLAGDD</sequence>
<dbReference type="Proteomes" id="UP001183202">
    <property type="component" value="Unassembled WGS sequence"/>
</dbReference>
<evidence type="ECO:0000256" key="3">
    <source>
        <dbReference type="ARBA" id="ARBA00022989"/>
    </source>
</evidence>
<dbReference type="PANTHER" id="PTHR23501">
    <property type="entry name" value="MAJOR FACILITATOR SUPERFAMILY"/>
    <property type="match status" value="1"/>
</dbReference>